<evidence type="ECO:0000256" key="7">
    <source>
        <dbReference type="ARBA" id="ARBA00022827"/>
    </source>
</evidence>
<evidence type="ECO:0000313" key="14">
    <source>
        <dbReference type="Proteomes" id="UP001254848"/>
    </source>
</evidence>
<keyword evidence="12" id="KW-0472">Membrane</keyword>
<evidence type="ECO:0000256" key="11">
    <source>
        <dbReference type="PIRNR" id="PIRNR006268"/>
    </source>
</evidence>
<keyword evidence="8 11" id="KW-0460">Magnesium</keyword>
<evidence type="ECO:0000256" key="10">
    <source>
        <dbReference type="ARBA" id="ARBA00048540"/>
    </source>
</evidence>
<keyword evidence="12" id="KW-1003">Cell membrane</keyword>
<gene>
    <name evidence="13" type="ORF">Q4T40_17260</name>
</gene>
<evidence type="ECO:0000313" key="13">
    <source>
        <dbReference type="EMBL" id="MDT8902995.1"/>
    </source>
</evidence>
<comment type="subcellular location">
    <subcellularLocation>
        <location evidence="12">Cell inner membrane</location>
        <topology evidence="12">Lipid-anchor</topology>
        <orientation evidence="12">Periplasmic side</orientation>
    </subcellularLocation>
</comment>
<reference evidence="13 14" key="1">
    <citation type="submission" date="2023-07" db="EMBL/GenBank/DDBJ databases">
        <title>The novel representative of Negativicutes class, Anaeroselena agilis gen. nov. sp. nov.</title>
        <authorList>
            <person name="Prokofeva M.I."/>
            <person name="Elcheninov A.G."/>
            <person name="Klyukina A."/>
            <person name="Kublanov I.V."/>
            <person name="Frolov E.N."/>
            <person name="Podosokorskaya O.A."/>
        </authorList>
    </citation>
    <scope>NUCLEOTIDE SEQUENCE [LARGE SCALE GENOMIC DNA]</scope>
    <source>
        <strain evidence="13 14">4137-cl</strain>
    </source>
</reference>
<name>A0ABU3P2U2_9FIRM</name>
<keyword evidence="7 11" id="KW-0274">FAD</keyword>
<dbReference type="InterPro" id="IPR003374">
    <property type="entry name" value="ApbE-like_sf"/>
</dbReference>
<dbReference type="Pfam" id="PF02424">
    <property type="entry name" value="ApbE"/>
    <property type="match status" value="1"/>
</dbReference>
<comment type="function">
    <text evidence="12">Flavin transferase that catalyzes the transfer of the FMN moiety of FAD and its covalent binding to the hydroxyl group of a threonine residue in a target flavoprotein.</text>
</comment>
<evidence type="ECO:0000256" key="12">
    <source>
        <dbReference type="RuleBase" id="RU363002"/>
    </source>
</evidence>
<protein>
    <recommendedName>
        <fullName evidence="3 11">FAD:protein FMN transferase</fullName>
        <ecNumber evidence="2 11">2.7.1.180</ecNumber>
    </recommendedName>
    <alternativeName>
        <fullName evidence="9 11">Flavin transferase</fullName>
    </alternativeName>
</protein>
<evidence type="ECO:0000256" key="4">
    <source>
        <dbReference type="ARBA" id="ARBA00022630"/>
    </source>
</evidence>
<keyword evidence="12" id="KW-0997">Cell inner membrane</keyword>
<sequence>MKLKITLLIGLIAAAAVLAAACRPGATPEAKPYKETQFLMDTIVEMTAYGPDAENAVKAAFAEIKRLHGISDNFDPASQVSKINQAAGRAKVKADPDLIAMMLRANELADKLEGTFDVTVGPLTELWGIGRKGDFVPAQEDIDRVLPLVNYRLVAIDAAAGTVYLPKEGMKLDLGGIAKGYAVDKAIAILKSRGVSSALVNAGGDVRVIGKRPDGNPWRIGVQHPRNPDAIIAKLSLTDWDTMETSGDYQRYIMKDGVRFSHVLDPRTGRQPRGLASVTVALNNSADGDIFSTALLILGPERGLELLRQFPGVEAIMVAADGKVTLSPGLEGKAEIEK</sequence>
<evidence type="ECO:0000256" key="6">
    <source>
        <dbReference type="ARBA" id="ARBA00022723"/>
    </source>
</evidence>
<dbReference type="SUPFAM" id="SSF143631">
    <property type="entry name" value="ApbE-like"/>
    <property type="match status" value="1"/>
</dbReference>
<keyword evidence="12" id="KW-0449">Lipoprotein</keyword>
<keyword evidence="12" id="KW-0732">Signal</keyword>
<comment type="cofactor">
    <cofactor evidence="1 12">
        <name>Mg(2+)</name>
        <dbReference type="ChEBI" id="CHEBI:18420"/>
    </cofactor>
</comment>
<dbReference type="GO" id="GO:0016740">
    <property type="term" value="F:transferase activity"/>
    <property type="evidence" value="ECO:0007669"/>
    <property type="project" value="UniProtKB-KW"/>
</dbReference>
<comment type="caution">
    <text evidence="13">The sequence shown here is derived from an EMBL/GenBank/DDBJ whole genome shotgun (WGS) entry which is preliminary data.</text>
</comment>
<keyword evidence="6 11" id="KW-0479">Metal-binding</keyword>
<dbReference type="InterPro" id="IPR024932">
    <property type="entry name" value="ApbE"/>
</dbReference>
<evidence type="ECO:0000256" key="3">
    <source>
        <dbReference type="ARBA" id="ARBA00016337"/>
    </source>
</evidence>
<evidence type="ECO:0000256" key="9">
    <source>
        <dbReference type="ARBA" id="ARBA00031306"/>
    </source>
</evidence>
<dbReference type="PROSITE" id="PS51257">
    <property type="entry name" value="PROKAR_LIPOPROTEIN"/>
    <property type="match status" value="1"/>
</dbReference>
<feature type="chain" id="PRO_5044999764" description="FAD:protein FMN transferase" evidence="12">
    <location>
        <begin position="20"/>
        <end position="338"/>
    </location>
</feature>
<accession>A0ABU3P2U2</accession>
<keyword evidence="14" id="KW-1185">Reference proteome</keyword>
<dbReference type="EC" id="2.7.1.180" evidence="2 11"/>
<comment type="similarity">
    <text evidence="11 12">Belongs to the ApbE family.</text>
</comment>
<comment type="catalytic activity">
    <reaction evidence="10 11 12">
        <text>L-threonyl-[protein] + FAD = FMN-L-threonyl-[protein] + AMP + H(+)</text>
        <dbReference type="Rhea" id="RHEA:36847"/>
        <dbReference type="Rhea" id="RHEA-COMP:11060"/>
        <dbReference type="Rhea" id="RHEA-COMP:11061"/>
        <dbReference type="ChEBI" id="CHEBI:15378"/>
        <dbReference type="ChEBI" id="CHEBI:30013"/>
        <dbReference type="ChEBI" id="CHEBI:57692"/>
        <dbReference type="ChEBI" id="CHEBI:74257"/>
        <dbReference type="ChEBI" id="CHEBI:456215"/>
        <dbReference type="EC" id="2.7.1.180"/>
    </reaction>
</comment>
<evidence type="ECO:0000256" key="2">
    <source>
        <dbReference type="ARBA" id="ARBA00011955"/>
    </source>
</evidence>
<organism evidence="13 14">
    <name type="scientific">Anaeroselena agilis</name>
    <dbReference type="NCBI Taxonomy" id="3063788"/>
    <lineage>
        <taxon>Bacteria</taxon>
        <taxon>Bacillati</taxon>
        <taxon>Bacillota</taxon>
        <taxon>Negativicutes</taxon>
        <taxon>Acetonemataceae</taxon>
        <taxon>Anaeroselena</taxon>
    </lineage>
</organism>
<dbReference type="RefSeq" id="WP_413781457.1">
    <property type="nucleotide sequence ID" value="NZ_JAUOZS010000001.1"/>
</dbReference>
<evidence type="ECO:0000256" key="1">
    <source>
        <dbReference type="ARBA" id="ARBA00001946"/>
    </source>
</evidence>
<dbReference type="Proteomes" id="UP001254848">
    <property type="component" value="Unassembled WGS sequence"/>
</dbReference>
<dbReference type="Gene3D" id="3.10.520.10">
    <property type="entry name" value="ApbE-like domains"/>
    <property type="match status" value="1"/>
</dbReference>
<dbReference type="EMBL" id="JAUOZS010000001">
    <property type="protein sequence ID" value="MDT8902995.1"/>
    <property type="molecule type" value="Genomic_DNA"/>
</dbReference>
<proteinExistence type="inferred from homology"/>
<dbReference type="PANTHER" id="PTHR30040">
    <property type="entry name" value="THIAMINE BIOSYNTHESIS LIPOPROTEIN APBE"/>
    <property type="match status" value="1"/>
</dbReference>
<keyword evidence="4 11" id="KW-0285">Flavoprotein</keyword>
<feature type="signal peptide" evidence="12">
    <location>
        <begin position="1"/>
        <end position="19"/>
    </location>
</feature>
<dbReference type="PIRSF" id="PIRSF006268">
    <property type="entry name" value="ApbE"/>
    <property type="match status" value="1"/>
</dbReference>
<evidence type="ECO:0000256" key="5">
    <source>
        <dbReference type="ARBA" id="ARBA00022679"/>
    </source>
</evidence>
<keyword evidence="5 11" id="KW-0808">Transferase</keyword>
<evidence type="ECO:0000256" key="8">
    <source>
        <dbReference type="ARBA" id="ARBA00022842"/>
    </source>
</evidence>
<dbReference type="PANTHER" id="PTHR30040:SF2">
    <property type="entry name" value="FAD:PROTEIN FMN TRANSFERASE"/>
    <property type="match status" value="1"/>
</dbReference>